<reference evidence="1" key="1">
    <citation type="submission" date="2019-11" db="EMBL/GenBank/DDBJ databases">
        <title>Nori genome reveals adaptations in red seaweeds to the harsh intertidal environment.</title>
        <authorList>
            <person name="Wang D."/>
            <person name="Mao Y."/>
        </authorList>
    </citation>
    <scope>NUCLEOTIDE SEQUENCE</scope>
    <source>
        <tissue evidence="1">Gametophyte</tissue>
    </source>
</reference>
<keyword evidence="2" id="KW-1185">Reference proteome</keyword>
<name>A0ACC3C2U1_PYRYE</name>
<proteinExistence type="predicted"/>
<evidence type="ECO:0000313" key="1">
    <source>
        <dbReference type="EMBL" id="KAK1864081.1"/>
    </source>
</evidence>
<comment type="caution">
    <text evidence="1">The sequence shown here is derived from an EMBL/GenBank/DDBJ whole genome shotgun (WGS) entry which is preliminary data.</text>
</comment>
<dbReference type="Proteomes" id="UP000798662">
    <property type="component" value="Chromosome 2"/>
</dbReference>
<dbReference type="EMBL" id="CM020619">
    <property type="protein sequence ID" value="KAK1864081.1"/>
    <property type="molecule type" value="Genomic_DNA"/>
</dbReference>
<gene>
    <name evidence="1" type="ORF">I4F81_006631</name>
</gene>
<protein>
    <submittedName>
        <fullName evidence="1">Uncharacterized protein</fullName>
    </submittedName>
</protein>
<sequence length="419" mass="42522">MFLGDKRMCVKYVAPGGTGAAAATAAGGAAAGKGGDGTPAPPSPDAQAAGRSFHNGRFVRRLRELAAATPGVALAQGTVLSLVEDPATGTVTGVRFRDGGPGSAVQTATAALTIACDGCFSRLRAAAVPPPPGAGPPPIEVASRFVGLLLRAGSLPYPAHGHVVLADPSPVLFYPVSSTTVRCLVDLPPSLPATTDLRSHMLGVIAPQLPDGLREPFEAAVAAGGWRSMPNRTMVAPPSARPGALLLGDAFNMRHPLTGGGMTVALADVGLLRSALAGVPDLTDTAAVAAALDGVTAARKPLSSTINILANALYAVFSPGPAASRRHMRDACFDYLARGGRCATDPVAMLGGLRPAPYLLIGHFFGVAVYGCGREVMVGGGVAAAWRLFRDAFNIVKPLIDGEGVTAVRWIPLARLGGA</sequence>
<accession>A0ACC3C2U1</accession>
<evidence type="ECO:0000313" key="2">
    <source>
        <dbReference type="Proteomes" id="UP000798662"/>
    </source>
</evidence>
<organism evidence="1 2">
    <name type="scientific">Pyropia yezoensis</name>
    <name type="common">Susabi-nori</name>
    <name type="synonym">Porphyra yezoensis</name>
    <dbReference type="NCBI Taxonomy" id="2788"/>
    <lineage>
        <taxon>Eukaryota</taxon>
        <taxon>Rhodophyta</taxon>
        <taxon>Bangiophyceae</taxon>
        <taxon>Bangiales</taxon>
        <taxon>Bangiaceae</taxon>
        <taxon>Pyropia</taxon>
    </lineage>
</organism>